<protein>
    <submittedName>
        <fullName evidence="1">Uncharacterized protein</fullName>
    </submittedName>
</protein>
<evidence type="ECO:0000313" key="2">
    <source>
        <dbReference type="Proteomes" id="UP001303046"/>
    </source>
</evidence>
<proteinExistence type="predicted"/>
<keyword evidence="2" id="KW-1185">Reference proteome</keyword>
<evidence type="ECO:0000313" key="1">
    <source>
        <dbReference type="EMBL" id="KAK6756422.1"/>
    </source>
</evidence>
<accession>A0ABR1E173</accession>
<reference evidence="1 2" key="1">
    <citation type="submission" date="2023-08" db="EMBL/GenBank/DDBJ databases">
        <title>A Necator americanus chromosomal reference genome.</title>
        <authorList>
            <person name="Ilik V."/>
            <person name="Petrzelkova K.J."/>
            <person name="Pardy F."/>
            <person name="Fuh T."/>
            <person name="Niatou-Singa F.S."/>
            <person name="Gouil Q."/>
            <person name="Baker L."/>
            <person name="Ritchie M.E."/>
            <person name="Jex A.R."/>
            <person name="Gazzola D."/>
            <person name="Li H."/>
            <person name="Toshio Fujiwara R."/>
            <person name="Zhan B."/>
            <person name="Aroian R.V."/>
            <person name="Pafco B."/>
            <person name="Schwarz E.M."/>
        </authorList>
    </citation>
    <scope>NUCLEOTIDE SEQUENCE [LARGE SCALE GENOMIC DNA]</scope>
    <source>
        <strain evidence="1 2">Aroian</strain>
        <tissue evidence="1">Whole animal</tissue>
    </source>
</reference>
<sequence length="68" mass="7724">MMVAALAVDAQHKSFVCLYRDSEKFVTTVNLGATVYFRVLLKECQQSENFTEKSFQFIASLLKESSSH</sequence>
<gene>
    <name evidence="1" type="primary">Necator_chrV.g19479</name>
    <name evidence="1" type="ORF">RB195_014687</name>
</gene>
<dbReference type="Proteomes" id="UP001303046">
    <property type="component" value="Unassembled WGS sequence"/>
</dbReference>
<dbReference type="EMBL" id="JAVFWL010000005">
    <property type="protein sequence ID" value="KAK6756422.1"/>
    <property type="molecule type" value="Genomic_DNA"/>
</dbReference>
<organism evidence="1 2">
    <name type="scientific">Necator americanus</name>
    <name type="common">Human hookworm</name>
    <dbReference type="NCBI Taxonomy" id="51031"/>
    <lineage>
        <taxon>Eukaryota</taxon>
        <taxon>Metazoa</taxon>
        <taxon>Ecdysozoa</taxon>
        <taxon>Nematoda</taxon>
        <taxon>Chromadorea</taxon>
        <taxon>Rhabditida</taxon>
        <taxon>Rhabditina</taxon>
        <taxon>Rhabditomorpha</taxon>
        <taxon>Strongyloidea</taxon>
        <taxon>Ancylostomatidae</taxon>
        <taxon>Bunostominae</taxon>
        <taxon>Necator</taxon>
    </lineage>
</organism>
<comment type="caution">
    <text evidence="1">The sequence shown here is derived from an EMBL/GenBank/DDBJ whole genome shotgun (WGS) entry which is preliminary data.</text>
</comment>
<name>A0ABR1E173_NECAM</name>